<keyword evidence="3 10" id="KW-0378">Hydrolase</keyword>
<gene>
    <name evidence="12" type="ORF">FRY98_12305</name>
</gene>
<evidence type="ECO:0000256" key="6">
    <source>
        <dbReference type="ARBA" id="ARBA00023295"/>
    </source>
</evidence>
<evidence type="ECO:0000256" key="8">
    <source>
        <dbReference type="PIRSR" id="PIRSR601088-3"/>
    </source>
</evidence>
<feature type="binding site" evidence="7">
    <location>
        <position position="148"/>
    </location>
    <ligand>
        <name>substrate</name>
    </ligand>
</feature>
<feature type="binding site" evidence="7">
    <location>
        <position position="94"/>
    </location>
    <ligand>
        <name>substrate</name>
    </ligand>
</feature>
<dbReference type="PRINTS" id="PR00732">
    <property type="entry name" value="GLHYDRLASE4"/>
</dbReference>
<keyword evidence="6 10" id="KW-0326">Glycosidase</keyword>
<dbReference type="Gene3D" id="3.90.110.10">
    <property type="entry name" value="Lactate dehydrogenase/glycoside hydrolase, family 4, C-terminal"/>
    <property type="match status" value="1"/>
</dbReference>
<dbReference type="Proteomes" id="UP000325218">
    <property type="component" value="Unassembled WGS sequence"/>
</dbReference>
<evidence type="ECO:0000256" key="3">
    <source>
        <dbReference type="ARBA" id="ARBA00022801"/>
    </source>
</evidence>
<dbReference type="InterPro" id="IPR036291">
    <property type="entry name" value="NAD(P)-bd_dom_sf"/>
</dbReference>
<evidence type="ECO:0000256" key="4">
    <source>
        <dbReference type="ARBA" id="ARBA00023027"/>
    </source>
</evidence>
<reference evidence="12 13" key="1">
    <citation type="submission" date="2019-08" db="EMBL/GenBank/DDBJ databases">
        <title>Genome sequencing of Paenibacillus faecis DSM 23593(T).</title>
        <authorList>
            <person name="Kook J.-K."/>
            <person name="Park S.-N."/>
            <person name="Lim Y.K."/>
        </authorList>
    </citation>
    <scope>NUCLEOTIDE SEQUENCE [LARGE SCALE GENOMIC DNA]</scope>
    <source>
        <strain evidence="12 13">DSM 23593</strain>
    </source>
</reference>
<dbReference type="GO" id="GO:0004553">
    <property type="term" value="F:hydrolase activity, hydrolyzing O-glycosyl compounds"/>
    <property type="evidence" value="ECO:0007669"/>
    <property type="project" value="InterPro"/>
</dbReference>
<keyword evidence="8" id="KW-0170">Cobalt</keyword>
<keyword evidence="5 8" id="KW-0464">Manganese</keyword>
<dbReference type="InterPro" id="IPR015955">
    <property type="entry name" value="Lactate_DH/Glyco_Ohase_4_C"/>
</dbReference>
<keyword evidence="2 8" id="KW-0479">Metal-binding</keyword>
<sequence>MHKKLKISIIGAGSTYTPELIEGILKRKESLPITELVLMDIDARKLDIVGRLCERMILAEQLTCRVVRTADLDEALRDADFVLGQIRVGKLAARILDEKIPLKYNLIGQETCGIGGFFKAMRTIPVMLGIAQRMKELCPDAWLINFSNPAGILTEALLNHSEINMLGLCNVPFNMFKSIRETLQLDHPEITYLGLNHLSWITAIEQDGKDYLKQALEMGLNSEAMKNIPSSGFSKELIQMVGAIPSSYLEYYYFKNKKLDLLRSSELSRGEKCVQIEEELLQIYSDAALHTKPELLSSRGGANYSEVAISLVDAIYNDKQEVHVVNVLNHGALDFMEDTDAVEVRAVIGRDGAKPIKVEGFENRHIIDYMRMVKAYERETVTAAVTGSEDAAMRALLMNPLVGDYDAAYACFQELKEAHKAYLPQFYPES</sequence>
<feature type="site" description="Increases basicity of active site Tyr" evidence="9">
    <location>
        <position position="110"/>
    </location>
</feature>
<organism evidence="12 13">
    <name type="scientific">Paenibacillus faecis</name>
    <dbReference type="NCBI Taxonomy" id="862114"/>
    <lineage>
        <taxon>Bacteria</taxon>
        <taxon>Bacillati</taxon>
        <taxon>Bacillota</taxon>
        <taxon>Bacilli</taxon>
        <taxon>Bacillales</taxon>
        <taxon>Paenibacillaceae</taxon>
        <taxon>Paenibacillus</taxon>
    </lineage>
</organism>
<dbReference type="SUPFAM" id="SSF56327">
    <property type="entry name" value="LDH C-terminal domain-like"/>
    <property type="match status" value="1"/>
</dbReference>
<keyword evidence="8" id="KW-0533">Nickel</keyword>
<keyword evidence="8" id="KW-0408">Iron</keyword>
<evidence type="ECO:0000256" key="2">
    <source>
        <dbReference type="ARBA" id="ARBA00022723"/>
    </source>
</evidence>
<dbReference type="AlphaFoldDB" id="A0A5D0CW86"/>
<keyword evidence="13" id="KW-1185">Reference proteome</keyword>
<dbReference type="PANTHER" id="PTHR32092">
    <property type="entry name" value="6-PHOSPHO-BETA-GLUCOSIDASE-RELATED"/>
    <property type="match status" value="1"/>
</dbReference>
<dbReference type="InterPro" id="IPR022616">
    <property type="entry name" value="Glyco_hydro_4_C"/>
</dbReference>
<dbReference type="SUPFAM" id="SSF51735">
    <property type="entry name" value="NAD(P)-binding Rossmann-fold domains"/>
    <property type="match status" value="1"/>
</dbReference>
<comment type="caution">
    <text evidence="12">The sequence shown here is derived from an EMBL/GenBank/DDBJ whole genome shotgun (WGS) entry which is preliminary data.</text>
</comment>
<protein>
    <submittedName>
        <fullName evidence="12">6-phospho-beta-glucosidase</fullName>
    </submittedName>
</protein>
<dbReference type="GO" id="GO:0005975">
    <property type="term" value="P:carbohydrate metabolic process"/>
    <property type="evidence" value="ECO:0007669"/>
    <property type="project" value="InterPro"/>
</dbReference>
<evidence type="ECO:0000256" key="5">
    <source>
        <dbReference type="ARBA" id="ARBA00023211"/>
    </source>
</evidence>
<evidence type="ECO:0000259" key="11">
    <source>
        <dbReference type="Pfam" id="PF11975"/>
    </source>
</evidence>
<dbReference type="OrthoDB" id="9808275at2"/>
<evidence type="ECO:0000256" key="1">
    <source>
        <dbReference type="ARBA" id="ARBA00010141"/>
    </source>
</evidence>
<dbReference type="Pfam" id="PF02056">
    <property type="entry name" value="Glyco_hydro_4"/>
    <property type="match status" value="1"/>
</dbReference>
<comment type="similarity">
    <text evidence="1 10">Belongs to the glycosyl hydrolase 4 family.</text>
</comment>
<evidence type="ECO:0000313" key="12">
    <source>
        <dbReference type="EMBL" id="TYA13434.1"/>
    </source>
</evidence>
<dbReference type="Pfam" id="PF11975">
    <property type="entry name" value="Glyco_hydro_4C"/>
    <property type="match status" value="1"/>
</dbReference>
<dbReference type="InterPro" id="IPR001088">
    <property type="entry name" value="Glyco_hydro_4"/>
</dbReference>
<dbReference type="RefSeq" id="WP_148452104.1">
    <property type="nucleotide sequence ID" value="NZ_VSDO01000002.1"/>
</dbReference>
<feature type="binding site" evidence="8">
    <location>
        <position position="197"/>
    </location>
    <ligand>
        <name>Mn(2+)</name>
        <dbReference type="ChEBI" id="CHEBI:29035"/>
    </ligand>
</feature>
<dbReference type="CDD" id="cd05296">
    <property type="entry name" value="GH4_P_beta_glucosidase"/>
    <property type="match status" value="1"/>
</dbReference>
<keyword evidence="4 10" id="KW-0520">NAD</keyword>
<dbReference type="PANTHER" id="PTHR32092:SF5">
    <property type="entry name" value="6-PHOSPHO-BETA-GLUCOSIDASE"/>
    <property type="match status" value="1"/>
</dbReference>
<dbReference type="GO" id="GO:0016616">
    <property type="term" value="F:oxidoreductase activity, acting on the CH-OH group of donors, NAD or NADP as acceptor"/>
    <property type="evidence" value="ECO:0007669"/>
    <property type="project" value="InterPro"/>
</dbReference>
<evidence type="ECO:0000256" key="10">
    <source>
        <dbReference type="RuleBase" id="RU361152"/>
    </source>
</evidence>
<comment type="cofactor">
    <cofactor evidence="10">
        <name>NAD(+)</name>
        <dbReference type="ChEBI" id="CHEBI:57540"/>
    </cofactor>
    <text evidence="10">Binds 1 NAD(+) per subunit.</text>
</comment>
<feature type="binding site" evidence="8">
    <location>
        <position position="169"/>
    </location>
    <ligand>
        <name>Mn(2+)</name>
        <dbReference type="ChEBI" id="CHEBI:29035"/>
    </ligand>
</feature>
<dbReference type="Gene3D" id="3.40.50.720">
    <property type="entry name" value="NAD(P)-binding Rossmann-like Domain"/>
    <property type="match status" value="1"/>
</dbReference>
<evidence type="ECO:0000313" key="13">
    <source>
        <dbReference type="Proteomes" id="UP000325218"/>
    </source>
</evidence>
<proteinExistence type="inferred from homology"/>
<dbReference type="EMBL" id="VSDO01000002">
    <property type="protein sequence ID" value="TYA13434.1"/>
    <property type="molecule type" value="Genomic_DNA"/>
</dbReference>
<evidence type="ECO:0000256" key="7">
    <source>
        <dbReference type="PIRSR" id="PIRSR601088-2"/>
    </source>
</evidence>
<accession>A0A5D0CW86</accession>
<dbReference type="GO" id="GO:0046872">
    <property type="term" value="F:metal ion binding"/>
    <property type="evidence" value="ECO:0007669"/>
    <property type="project" value="UniProtKB-KW"/>
</dbReference>
<name>A0A5D0CW86_9BACL</name>
<feature type="domain" description="Glycosyl hydrolase family 4 C-terminal" evidence="11">
    <location>
        <begin position="192"/>
        <end position="402"/>
    </location>
</feature>
<evidence type="ECO:0000256" key="9">
    <source>
        <dbReference type="PIRSR" id="PIRSR601088-4"/>
    </source>
</evidence>